<name>A0A6J5BY21_9BURK</name>
<evidence type="ECO:0000313" key="1">
    <source>
        <dbReference type="EMBL" id="CAB3719948.1"/>
    </source>
</evidence>
<dbReference type="EMBL" id="CADIKB010000028">
    <property type="protein sequence ID" value="CAB3719948.1"/>
    <property type="molecule type" value="Genomic_DNA"/>
</dbReference>
<dbReference type="Proteomes" id="UP000494249">
    <property type="component" value="Unassembled WGS sequence"/>
</dbReference>
<organism evidence="1 2">
    <name type="scientific">Paraburkholderia phenoliruptrix</name>
    <dbReference type="NCBI Taxonomy" id="252970"/>
    <lineage>
        <taxon>Bacteria</taxon>
        <taxon>Pseudomonadati</taxon>
        <taxon>Pseudomonadota</taxon>
        <taxon>Betaproteobacteria</taxon>
        <taxon>Burkholderiales</taxon>
        <taxon>Burkholderiaceae</taxon>
        <taxon>Paraburkholderia</taxon>
    </lineage>
</organism>
<evidence type="ECO:0008006" key="3">
    <source>
        <dbReference type="Google" id="ProtNLM"/>
    </source>
</evidence>
<evidence type="ECO:0000313" key="2">
    <source>
        <dbReference type="Proteomes" id="UP000494249"/>
    </source>
</evidence>
<proteinExistence type="predicted"/>
<gene>
    <name evidence="1" type="ORF">LMG22037_04676</name>
</gene>
<reference evidence="1 2" key="1">
    <citation type="submission" date="2020-04" db="EMBL/GenBank/DDBJ databases">
        <authorList>
            <person name="De Canck E."/>
        </authorList>
    </citation>
    <scope>NUCLEOTIDE SEQUENCE [LARGE SCALE GENOMIC DNA]</scope>
    <source>
        <strain evidence="1 2">LMG 22037</strain>
    </source>
</reference>
<dbReference type="AlphaFoldDB" id="A0A6J5BY21"/>
<protein>
    <recommendedName>
        <fullName evidence="3">Transcriptional regulator</fullName>
    </recommendedName>
</protein>
<accession>A0A6J5BY21</accession>
<sequence>MATKQTDDNRPATLPLVGRSRWTQIQPFLPVCRETWRTMCREGRAPKPVRLSPRCTVWDNAQVHAWLADPLGYRAE</sequence>